<feature type="compositionally biased region" description="Polar residues" evidence="2">
    <location>
        <begin position="718"/>
        <end position="727"/>
    </location>
</feature>
<protein>
    <recommendedName>
        <fullName evidence="5">Paramyosin</fullName>
    </recommendedName>
</protein>
<name>A0A395HXB4_ASPHC</name>
<evidence type="ECO:0008006" key="5">
    <source>
        <dbReference type="Google" id="ProtNLM"/>
    </source>
</evidence>
<dbReference type="EMBL" id="KZ824285">
    <property type="protein sequence ID" value="RAL12075.1"/>
    <property type="molecule type" value="Genomic_DNA"/>
</dbReference>
<evidence type="ECO:0000256" key="1">
    <source>
        <dbReference type="SAM" id="Coils"/>
    </source>
</evidence>
<feature type="region of interest" description="Disordered" evidence="2">
    <location>
        <begin position="642"/>
        <end position="749"/>
    </location>
</feature>
<dbReference type="OrthoDB" id="3438382at2759"/>
<keyword evidence="4" id="KW-1185">Reference proteome</keyword>
<keyword evidence="1" id="KW-0175">Coiled coil</keyword>
<reference evidence="3 4" key="1">
    <citation type="submission" date="2018-02" db="EMBL/GenBank/DDBJ databases">
        <title>The genomes of Aspergillus section Nigri reveals drivers in fungal speciation.</title>
        <authorList>
            <consortium name="DOE Joint Genome Institute"/>
            <person name="Vesth T.C."/>
            <person name="Nybo J."/>
            <person name="Theobald S."/>
            <person name="Brandl J."/>
            <person name="Frisvad J.C."/>
            <person name="Nielsen K.F."/>
            <person name="Lyhne E.K."/>
            <person name="Kogle M.E."/>
            <person name="Kuo A."/>
            <person name="Riley R."/>
            <person name="Clum A."/>
            <person name="Nolan M."/>
            <person name="Lipzen A."/>
            <person name="Salamov A."/>
            <person name="Henrissat B."/>
            <person name="Wiebenga A."/>
            <person name="De vries R.P."/>
            <person name="Grigoriev I.V."/>
            <person name="Mortensen U.H."/>
            <person name="Andersen M.R."/>
            <person name="Baker S.E."/>
        </authorList>
    </citation>
    <scope>NUCLEOTIDE SEQUENCE [LARGE SCALE GENOMIC DNA]</scope>
    <source>
        <strain evidence="3 4">CBS 101889</strain>
    </source>
</reference>
<feature type="region of interest" description="Disordered" evidence="2">
    <location>
        <begin position="193"/>
        <end position="217"/>
    </location>
</feature>
<feature type="compositionally biased region" description="Low complexity" evidence="2">
    <location>
        <begin position="704"/>
        <end position="717"/>
    </location>
</feature>
<dbReference type="VEuPathDB" id="FungiDB:BO97DRAFT_443464"/>
<dbReference type="GeneID" id="37202657"/>
<evidence type="ECO:0000313" key="4">
    <source>
        <dbReference type="Proteomes" id="UP000248961"/>
    </source>
</evidence>
<evidence type="ECO:0000256" key="2">
    <source>
        <dbReference type="SAM" id="MobiDB-lite"/>
    </source>
</evidence>
<dbReference type="RefSeq" id="XP_025551229.1">
    <property type="nucleotide sequence ID" value="XM_025698368.1"/>
</dbReference>
<feature type="compositionally biased region" description="Polar residues" evidence="2">
    <location>
        <begin position="675"/>
        <end position="685"/>
    </location>
</feature>
<feature type="compositionally biased region" description="Low complexity" evidence="2">
    <location>
        <begin position="37"/>
        <end position="47"/>
    </location>
</feature>
<dbReference type="Proteomes" id="UP000248961">
    <property type="component" value="Unassembled WGS sequence"/>
</dbReference>
<dbReference type="STRING" id="1450537.A0A395HXB4"/>
<dbReference type="AlphaFoldDB" id="A0A395HXB4"/>
<accession>A0A395HXB4</accession>
<evidence type="ECO:0000313" key="3">
    <source>
        <dbReference type="EMBL" id="RAL12075.1"/>
    </source>
</evidence>
<feature type="region of interest" description="Disordered" evidence="2">
    <location>
        <begin position="1"/>
        <end position="47"/>
    </location>
</feature>
<feature type="coiled-coil region" evidence="1">
    <location>
        <begin position="328"/>
        <end position="387"/>
    </location>
</feature>
<feature type="compositionally biased region" description="Basic and acidic residues" evidence="2">
    <location>
        <begin position="193"/>
        <end position="203"/>
    </location>
</feature>
<sequence>MDSETSSSRDPRLARHFRPTLARTSSESHLRVGAQQSSTSSPIERSISSSDQLIRGVSDLVQAAYLVANGQVERERLQKKKEATATLCTKAKGYTSFPSTVAFFQKSQADEDAELTRVDEVLKKHAANYKQLENALRLTLTASIFDTSKSDQITNLQRDVQATKSELGSARTEITKLRDHNMALEHEVQELQERMSRTERTFSDHTSTLKRHAKTNQDTGERVAVLNSEVDKSLKSLVHKDQVDKLECVISGMHSKLESVQIQNSRNIEEYQDLLDNMRQDSDVKFDRLLADQLTHYDSRLNVVENKLAQAQAPAKSTGFDFAVRSEQAELKTQLHNVIQQMDKLQSLQAMKDDLQMSEMEELKSQLEQTSKDFAALKNDYSQLSETLKTVLNRDSPSAHEQVAALETKIQTTQRNMESVHVGLHSLGTRYNHLSTGPLVKSMTQVMQEMYPSAAQMFDKVNVFTARFEHRLTQLDEKLGSLEQGLVAQSGNMVTVQNQVVPQIENLNNQVKVVSQSLMLIKNPSNGQISSTAISADQLTEVRNEVKELASTINNYIDSRKTDDEALLQNMAEERDALKAQIQVLTDELAGLSARVTQLSETTRADMKKVQSYVRDFQRQGYDIRQIEATLNKWEDMAERIEKREESRNPTVTTSKAFDNDNVPQPRLPVAPTLSRGSDNSGNSAQKKKRPRISAVSDCERGSQSRASSLASFSSQGVLESTPNPDGQNAPKKPKKKRKRLTEEPIVLD</sequence>
<gene>
    <name evidence="3" type="ORF">BO97DRAFT_443464</name>
</gene>
<organism evidence="3 4">
    <name type="scientific">Aspergillus homomorphus (strain CBS 101889)</name>
    <dbReference type="NCBI Taxonomy" id="1450537"/>
    <lineage>
        <taxon>Eukaryota</taxon>
        <taxon>Fungi</taxon>
        <taxon>Dikarya</taxon>
        <taxon>Ascomycota</taxon>
        <taxon>Pezizomycotina</taxon>
        <taxon>Eurotiomycetes</taxon>
        <taxon>Eurotiomycetidae</taxon>
        <taxon>Eurotiales</taxon>
        <taxon>Aspergillaceae</taxon>
        <taxon>Aspergillus</taxon>
        <taxon>Aspergillus subgen. Circumdati</taxon>
    </lineage>
</organism>
<proteinExistence type="predicted"/>